<dbReference type="SUPFAM" id="SSF48557">
    <property type="entry name" value="L-aspartase-like"/>
    <property type="match status" value="1"/>
</dbReference>
<dbReference type="InterPro" id="IPR022313">
    <property type="entry name" value="Phe/His_NH3-lyase_AS"/>
</dbReference>
<dbReference type="PROSITE" id="PS00488">
    <property type="entry name" value="PAL_HISTIDASE"/>
    <property type="match status" value="1"/>
</dbReference>
<comment type="caution">
    <text evidence="1">The sequence shown here is derived from an EMBL/GenBank/DDBJ whole genome shotgun (WGS) entry which is preliminary data.</text>
</comment>
<name>X1U8E1_9ZZZZ</name>
<dbReference type="InterPro" id="IPR001106">
    <property type="entry name" value="Aromatic_Lyase"/>
</dbReference>
<feature type="non-terminal residue" evidence="1">
    <location>
        <position position="1"/>
    </location>
</feature>
<evidence type="ECO:0000313" key="1">
    <source>
        <dbReference type="EMBL" id="GAI96115.1"/>
    </source>
</evidence>
<dbReference type="CDD" id="cd00332">
    <property type="entry name" value="PAL-HAL"/>
    <property type="match status" value="1"/>
</dbReference>
<dbReference type="AlphaFoldDB" id="X1U8E1"/>
<sequence length="288" mass="30964">HAASIQSIPAAADQEDFVSMGMNTAIKNFQIMDNAYGVLGAMVIELNSFCTGGSGIRIETAEMLKKLINKKVIPLVPSIGSLGASGDLIPLAYIARILIGEGEAKLENEILKGSEILSKFNLLPIELHAKEGISLINGTHVLTSFAAHTVFDSLNILRNSVISIGLTLEAFEGNINAFSSFIMNLRPHKGQIRFAKAILDVLQGSDLLVKQPKRIQDPYSIRCSPQVHGAILDVVEHCKNLVEIEINSTTDNPLIDIETSTVASGGNFHGEPIGLAMDYLCIAMTELG</sequence>
<protein>
    <recommendedName>
        <fullName evidence="2">Histidine ammonia-lyase</fullName>
    </recommendedName>
</protein>
<accession>X1U8E1</accession>
<dbReference type="Pfam" id="PF00221">
    <property type="entry name" value="Lyase_aromatic"/>
    <property type="match status" value="1"/>
</dbReference>
<proteinExistence type="predicted"/>
<reference evidence="1" key="1">
    <citation type="journal article" date="2014" name="Front. Microbiol.">
        <title>High frequency of phylogenetically diverse reductive dehalogenase-homologous genes in deep subseafloor sedimentary metagenomes.</title>
        <authorList>
            <person name="Kawai M."/>
            <person name="Futagami T."/>
            <person name="Toyoda A."/>
            <person name="Takaki Y."/>
            <person name="Nishi S."/>
            <person name="Hori S."/>
            <person name="Arai W."/>
            <person name="Tsubouchi T."/>
            <person name="Morono Y."/>
            <person name="Uchiyama I."/>
            <person name="Ito T."/>
            <person name="Fujiyama A."/>
            <person name="Inagaki F."/>
            <person name="Takami H."/>
        </authorList>
    </citation>
    <scope>NUCLEOTIDE SEQUENCE</scope>
    <source>
        <strain evidence="1">Expedition CK06-06</strain>
    </source>
</reference>
<dbReference type="Gene3D" id="1.10.275.10">
    <property type="entry name" value="Fumarase/aspartase (N-terminal domain)"/>
    <property type="match status" value="1"/>
</dbReference>
<evidence type="ECO:0008006" key="2">
    <source>
        <dbReference type="Google" id="ProtNLM"/>
    </source>
</evidence>
<dbReference type="EMBL" id="BARW01015553">
    <property type="protein sequence ID" value="GAI96115.1"/>
    <property type="molecule type" value="Genomic_DNA"/>
</dbReference>
<feature type="non-terminal residue" evidence="1">
    <location>
        <position position="288"/>
    </location>
</feature>
<dbReference type="GO" id="GO:0016841">
    <property type="term" value="F:ammonia-lyase activity"/>
    <property type="evidence" value="ECO:0007669"/>
    <property type="project" value="InterPro"/>
</dbReference>
<dbReference type="Gene3D" id="1.20.200.10">
    <property type="entry name" value="Fumarase/aspartase (Central domain)"/>
    <property type="match status" value="1"/>
</dbReference>
<organism evidence="1">
    <name type="scientific">marine sediment metagenome</name>
    <dbReference type="NCBI Taxonomy" id="412755"/>
    <lineage>
        <taxon>unclassified sequences</taxon>
        <taxon>metagenomes</taxon>
        <taxon>ecological metagenomes</taxon>
    </lineage>
</organism>
<dbReference type="PANTHER" id="PTHR10362">
    <property type="entry name" value="HISTIDINE AMMONIA-LYASE"/>
    <property type="match status" value="1"/>
</dbReference>
<dbReference type="InterPro" id="IPR008948">
    <property type="entry name" value="L-Aspartase-like"/>
</dbReference>
<gene>
    <name evidence="1" type="ORF">S12H4_27269</name>
</gene>
<dbReference type="InterPro" id="IPR024083">
    <property type="entry name" value="Fumarase/histidase_N"/>
</dbReference>